<gene>
    <name evidence="1" type="ORF">CALMAC_LOCUS874</name>
</gene>
<evidence type="ECO:0000313" key="2">
    <source>
        <dbReference type="Proteomes" id="UP000410492"/>
    </source>
</evidence>
<keyword evidence="2" id="KW-1185">Reference proteome</keyword>
<dbReference type="OrthoDB" id="6775559at2759"/>
<dbReference type="EMBL" id="CAACVG010000992">
    <property type="protein sequence ID" value="VEN34791.1"/>
    <property type="molecule type" value="Genomic_DNA"/>
</dbReference>
<sequence length="405" mass="45764">MTFASHQYKRESQTSQSQSVFAIAVAKLFLTSPDKRALKCSEAKCSVYVHKKCFDIVAKWFLFDTKKWCCRVCAEEKKVKPYLRSASTSDPGNDAEIAVLKKEVDCLIREKELITTLAAEGADTVKILKKRVSDLEAVRKVSDSSNPESPSGKKLAPISYSQAVKSTNNPYLIIKPADGSLNVDITKAKLTKSGFLISCNNDADIKSLKSTLESGFGNKYTIVENTKLRPRLLIQDIPSDYIKNKDTRINLQLVDDFIDTLIFDNNLNCTLSDVKVCKTFFGKNSINVVIELAPLPFKTLLKKGYVFICWNQCRIQEQLSVVRCFKCCKFSHMKKDCRSDIYVCPKCSEPHEVRDCKSTVTSCPNCAFYNNKFKTNYNTDHQASSYSCSVFRVKLQNLKNSINYD</sequence>
<name>A0A653BGX6_CALMS</name>
<reference evidence="1 2" key="1">
    <citation type="submission" date="2019-01" db="EMBL/GenBank/DDBJ databases">
        <authorList>
            <person name="Sayadi A."/>
        </authorList>
    </citation>
    <scope>NUCLEOTIDE SEQUENCE [LARGE SCALE GENOMIC DNA]</scope>
</reference>
<organism evidence="1 2">
    <name type="scientific">Callosobruchus maculatus</name>
    <name type="common">Southern cowpea weevil</name>
    <name type="synonym">Pulse bruchid</name>
    <dbReference type="NCBI Taxonomy" id="64391"/>
    <lineage>
        <taxon>Eukaryota</taxon>
        <taxon>Metazoa</taxon>
        <taxon>Ecdysozoa</taxon>
        <taxon>Arthropoda</taxon>
        <taxon>Hexapoda</taxon>
        <taxon>Insecta</taxon>
        <taxon>Pterygota</taxon>
        <taxon>Neoptera</taxon>
        <taxon>Endopterygota</taxon>
        <taxon>Coleoptera</taxon>
        <taxon>Polyphaga</taxon>
        <taxon>Cucujiformia</taxon>
        <taxon>Chrysomeloidea</taxon>
        <taxon>Chrysomelidae</taxon>
        <taxon>Bruchinae</taxon>
        <taxon>Bruchini</taxon>
        <taxon>Callosobruchus</taxon>
    </lineage>
</organism>
<protein>
    <recommendedName>
        <fullName evidence="3">CCHC-type domain-containing protein</fullName>
    </recommendedName>
</protein>
<dbReference type="Proteomes" id="UP000410492">
    <property type="component" value="Unassembled WGS sequence"/>
</dbReference>
<evidence type="ECO:0008006" key="3">
    <source>
        <dbReference type="Google" id="ProtNLM"/>
    </source>
</evidence>
<accession>A0A653BGX6</accession>
<evidence type="ECO:0000313" key="1">
    <source>
        <dbReference type="EMBL" id="VEN34791.1"/>
    </source>
</evidence>
<proteinExistence type="predicted"/>
<dbReference type="AlphaFoldDB" id="A0A653BGX6"/>